<evidence type="ECO:0000259" key="18">
    <source>
        <dbReference type="PROSITE" id="PS50011"/>
    </source>
</evidence>
<organism evidence="19 20">
    <name type="scientific">Amblyomma americanum</name>
    <name type="common">Lone star tick</name>
    <dbReference type="NCBI Taxonomy" id="6943"/>
    <lineage>
        <taxon>Eukaryota</taxon>
        <taxon>Metazoa</taxon>
        <taxon>Ecdysozoa</taxon>
        <taxon>Arthropoda</taxon>
        <taxon>Chelicerata</taxon>
        <taxon>Arachnida</taxon>
        <taxon>Acari</taxon>
        <taxon>Parasitiformes</taxon>
        <taxon>Ixodida</taxon>
        <taxon>Ixodoidea</taxon>
        <taxon>Ixodidae</taxon>
        <taxon>Amblyomminae</taxon>
        <taxon>Amblyomma</taxon>
    </lineage>
</organism>
<dbReference type="PROSITE" id="PS00108">
    <property type="entry name" value="PROTEIN_KINASE_ST"/>
    <property type="match status" value="1"/>
</dbReference>
<feature type="compositionally biased region" description="Basic residues" evidence="17">
    <location>
        <begin position="449"/>
        <end position="460"/>
    </location>
</feature>
<evidence type="ECO:0000256" key="6">
    <source>
        <dbReference type="ARBA" id="ARBA00022741"/>
    </source>
</evidence>
<evidence type="ECO:0000256" key="11">
    <source>
        <dbReference type="ARBA" id="ARBA00023136"/>
    </source>
</evidence>
<dbReference type="InterPro" id="IPR011009">
    <property type="entry name" value="Kinase-like_dom_sf"/>
</dbReference>
<keyword evidence="20" id="KW-1185">Reference proteome</keyword>
<dbReference type="Gene3D" id="3.30.200.20">
    <property type="entry name" value="Phosphorylase Kinase, domain 1"/>
    <property type="match status" value="1"/>
</dbReference>
<dbReference type="GO" id="GO:0000139">
    <property type="term" value="C:Golgi membrane"/>
    <property type="evidence" value="ECO:0007669"/>
    <property type="project" value="UniProtKB-SubCell"/>
</dbReference>
<name>A0AAQ4DEL6_AMBAM</name>
<dbReference type="PANTHER" id="PTHR11042:SF183">
    <property type="entry name" value="MEMBRANE-ASSOCIATED TYROSINE- AND THREONINE-SPECIFIC CDC2-INHIBITORY KINASE"/>
    <property type="match status" value="1"/>
</dbReference>
<comment type="catalytic activity">
    <reaction evidence="15">
        <text>L-seryl-[protein] + ATP = O-phospho-L-seryl-[protein] + ADP + H(+)</text>
        <dbReference type="Rhea" id="RHEA:17989"/>
        <dbReference type="Rhea" id="RHEA-COMP:9863"/>
        <dbReference type="Rhea" id="RHEA-COMP:11604"/>
        <dbReference type="ChEBI" id="CHEBI:15378"/>
        <dbReference type="ChEBI" id="CHEBI:29999"/>
        <dbReference type="ChEBI" id="CHEBI:30616"/>
        <dbReference type="ChEBI" id="CHEBI:83421"/>
        <dbReference type="ChEBI" id="CHEBI:456216"/>
        <dbReference type="EC" id="2.7.11.1"/>
    </reaction>
</comment>
<dbReference type="InterPro" id="IPR050339">
    <property type="entry name" value="CC_SR_Kinase"/>
</dbReference>
<dbReference type="Proteomes" id="UP001321473">
    <property type="component" value="Unassembled WGS sequence"/>
</dbReference>
<evidence type="ECO:0000256" key="12">
    <source>
        <dbReference type="ARBA" id="ARBA00023306"/>
    </source>
</evidence>
<evidence type="ECO:0000313" key="20">
    <source>
        <dbReference type="Proteomes" id="UP001321473"/>
    </source>
</evidence>
<evidence type="ECO:0000256" key="16">
    <source>
        <dbReference type="PROSITE-ProRule" id="PRU10141"/>
    </source>
</evidence>
<dbReference type="EMBL" id="JARKHS020031740">
    <property type="protein sequence ID" value="KAK8760906.1"/>
    <property type="molecule type" value="Genomic_DNA"/>
</dbReference>
<evidence type="ECO:0000256" key="4">
    <source>
        <dbReference type="ARBA" id="ARBA00022679"/>
    </source>
</evidence>
<evidence type="ECO:0000256" key="7">
    <source>
        <dbReference type="ARBA" id="ARBA00022777"/>
    </source>
</evidence>
<dbReference type="FunFam" id="1.10.510.10:FF:000315">
    <property type="entry name" value="membrane-associated tyrosine- and threonine-specific cdc2-inhibitory kinase"/>
    <property type="match status" value="1"/>
</dbReference>
<evidence type="ECO:0000256" key="9">
    <source>
        <dbReference type="ARBA" id="ARBA00022842"/>
    </source>
</evidence>
<sequence>MVQETPPKPDPELFEDSQPLLTKKDSQSRRGLRSRLPRVRAPDRSVWHSSQPQRAQAVSFNGSEHSFSSSHYDERVPVPYLHQCFHVEQILGEGSFGVVYRVRSLDDGRRYAVKVANRRFRGPRDRQHQLQEVAKHEQLPPHPHCVRFVKAWEEDYRLHIQTELCDRSLAAYTECHHDLPEHLVWKFLVDLLLGVKHLHDHNLVHLDIKPENIFISKQGYCKLGDFGLVFDLKLQDDSWDPLDGDPCYLAPELMDGQFTKAADIFSLGITVLELACDLELPGRGRNWHTLRSGSLPDYVVQRLSPDLRRVIELMMNPDPKQRITVNQLLELPEVQSVLRWRRPYVASKRAVAWVEDLYLLGVFWLQSFLLAVWRFPVSGVKALSTWWQPRAPAEQSLVDSECFSDDDVFEDSILSQGPSSACQDRLKMNLSLNGSSLGLFDSDYSPKRSTPKPLRHRPGQRLHSTPTLLATSGKVHSRRWSSFPPPPFDLSLADSEESTGVRPLAGSA</sequence>
<dbReference type="InterPro" id="IPR017441">
    <property type="entry name" value="Protein_kinase_ATP_BS"/>
</dbReference>
<evidence type="ECO:0000313" key="19">
    <source>
        <dbReference type="EMBL" id="KAK8760906.1"/>
    </source>
</evidence>
<keyword evidence="5" id="KW-0479">Metal-binding</keyword>
<keyword evidence="4" id="KW-0808">Transferase</keyword>
<feature type="compositionally biased region" description="Polar residues" evidence="17">
    <location>
        <begin position="47"/>
        <end position="58"/>
    </location>
</feature>
<dbReference type="GO" id="GO:0004674">
    <property type="term" value="F:protein serine/threonine kinase activity"/>
    <property type="evidence" value="ECO:0007669"/>
    <property type="project" value="UniProtKB-KW"/>
</dbReference>
<comment type="catalytic activity">
    <reaction evidence="14">
        <text>L-threonyl-[protein] + ATP = O-phospho-L-threonyl-[protein] + ADP + H(+)</text>
        <dbReference type="Rhea" id="RHEA:46608"/>
        <dbReference type="Rhea" id="RHEA-COMP:11060"/>
        <dbReference type="Rhea" id="RHEA-COMP:11605"/>
        <dbReference type="ChEBI" id="CHEBI:15378"/>
        <dbReference type="ChEBI" id="CHEBI:30013"/>
        <dbReference type="ChEBI" id="CHEBI:30616"/>
        <dbReference type="ChEBI" id="CHEBI:61977"/>
        <dbReference type="ChEBI" id="CHEBI:456216"/>
        <dbReference type="EC" id="2.7.11.1"/>
    </reaction>
</comment>
<evidence type="ECO:0000256" key="13">
    <source>
        <dbReference type="ARBA" id="ARBA00037982"/>
    </source>
</evidence>
<dbReference type="GO" id="GO:0051321">
    <property type="term" value="P:meiotic cell cycle"/>
    <property type="evidence" value="ECO:0007669"/>
    <property type="project" value="TreeGrafter"/>
</dbReference>
<dbReference type="GO" id="GO:0005634">
    <property type="term" value="C:nucleus"/>
    <property type="evidence" value="ECO:0007669"/>
    <property type="project" value="TreeGrafter"/>
</dbReference>
<feature type="region of interest" description="Disordered" evidence="17">
    <location>
        <begin position="442"/>
        <end position="508"/>
    </location>
</feature>
<evidence type="ECO:0000256" key="2">
    <source>
        <dbReference type="ARBA" id="ARBA00012513"/>
    </source>
</evidence>
<evidence type="ECO:0000256" key="15">
    <source>
        <dbReference type="ARBA" id="ARBA00048679"/>
    </source>
</evidence>
<evidence type="ECO:0000256" key="5">
    <source>
        <dbReference type="ARBA" id="ARBA00022723"/>
    </source>
</evidence>
<dbReference type="SUPFAM" id="SSF56112">
    <property type="entry name" value="Protein kinase-like (PK-like)"/>
    <property type="match status" value="1"/>
</dbReference>
<evidence type="ECO:0000256" key="10">
    <source>
        <dbReference type="ARBA" id="ARBA00023034"/>
    </source>
</evidence>
<accession>A0AAQ4DEL6</accession>
<proteinExistence type="inferred from homology"/>
<dbReference type="InterPro" id="IPR008271">
    <property type="entry name" value="Ser/Thr_kinase_AS"/>
</dbReference>
<dbReference type="GO" id="GO:0005524">
    <property type="term" value="F:ATP binding"/>
    <property type="evidence" value="ECO:0007669"/>
    <property type="project" value="UniProtKB-UniRule"/>
</dbReference>
<feature type="domain" description="Protein kinase" evidence="18">
    <location>
        <begin position="85"/>
        <end position="345"/>
    </location>
</feature>
<dbReference type="PANTHER" id="PTHR11042">
    <property type="entry name" value="EUKARYOTIC TRANSLATION INITIATION FACTOR 2-ALPHA KINASE EIF2-ALPHA KINASE -RELATED"/>
    <property type="match status" value="1"/>
</dbReference>
<evidence type="ECO:0000256" key="14">
    <source>
        <dbReference type="ARBA" id="ARBA00047899"/>
    </source>
</evidence>
<evidence type="ECO:0000256" key="8">
    <source>
        <dbReference type="ARBA" id="ARBA00022840"/>
    </source>
</evidence>
<comment type="subcellular location">
    <subcellularLocation>
        <location evidence="1">Golgi apparatus membrane</location>
        <topology evidence="1">Peripheral membrane protein</topology>
    </subcellularLocation>
</comment>
<evidence type="ECO:0000256" key="1">
    <source>
        <dbReference type="ARBA" id="ARBA00004395"/>
    </source>
</evidence>
<keyword evidence="11" id="KW-0472">Membrane</keyword>
<reference evidence="19 20" key="1">
    <citation type="journal article" date="2023" name="Arcadia Sci">
        <title>De novo assembly of a long-read Amblyomma americanum tick genome.</title>
        <authorList>
            <person name="Chou S."/>
            <person name="Poskanzer K.E."/>
            <person name="Rollins M."/>
            <person name="Thuy-Boun P.S."/>
        </authorList>
    </citation>
    <scope>NUCLEOTIDE SEQUENCE [LARGE SCALE GENOMIC DNA]</scope>
    <source>
        <strain evidence="19">F_SG_1</strain>
        <tissue evidence="19">Salivary glands</tissue>
    </source>
</reference>
<keyword evidence="12" id="KW-0131">Cell cycle</keyword>
<dbReference type="EC" id="2.7.11.1" evidence="2"/>
<dbReference type="AlphaFoldDB" id="A0AAQ4DEL6"/>
<evidence type="ECO:0000256" key="17">
    <source>
        <dbReference type="SAM" id="MobiDB-lite"/>
    </source>
</evidence>
<gene>
    <name evidence="19" type="ORF">V5799_027827</name>
</gene>
<feature type="region of interest" description="Disordered" evidence="17">
    <location>
        <begin position="1"/>
        <end position="66"/>
    </location>
</feature>
<dbReference type="PROSITE" id="PS50011">
    <property type="entry name" value="PROTEIN_KINASE_DOM"/>
    <property type="match status" value="1"/>
</dbReference>
<dbReference type="GO" id="GO:0046872">
    <property type="term" value="F:metal ion binding"/>
    <property type="evidence" value="ECO:0007669"/>
    <property type="project" value="UniProtKB-KW"/>
</dbReference>
<comment type="caution">
    <text evidence="19">The sequence shown here is derived from an EMBL/GenBank/DDBJ whole genome shotgun (WGS) entry which is preliminary data.</text>
</comment>
<dbReference type="Gene3D" id="1.10.510.10">
    <property type="entry name" value="Transferase(Phosphotransferase) domain 1"/>
    <property type="match status" value="1"/>
</dbReference>
<dbReference type="SMART" id="SM00220">
    <property type="entry name" value="S_TKc"/>
    <property type="match status" value="1"/>
</dbReference>
<dbReference type="InterPro" id="IPR000719">
    <property type="entry name" value="Prot_kinase_dom"/>
</dbReference>
<keyword evidence="7" id="KW-0418">Kinase</keyword>
<keyword evidence="6 16" id="KW-0547">Nucleotide-binding</keyword>
<keyword evidence="10" id="KW-0333">Golgi apparatus</keyword>
<dbReference type="GO" id="GO:0110031">
    <property type="term" value="P:negative regulation of G2/MI transition of meiotic cell cycle"/>
    <property type="evidence" value="ECO:0007669"/>
    <property type="project" value="TreeGrafter"/>
</dbReference>
<dbReference type="Pfam" id="PF00069">
    <property type="entry name" value="Pkinase"/>
    <property type="match status" value="1"/>
</dbReference>
<keyword evidence="3" id="KW-0723">Serine/threonine-protein kinase</keyword>
<evidence type="ECO:0000256" key="3">
    <source>
        <dbReference type="ARBA" id="ARBA00022527"/>
    </source>
</evidence>
<comment type="similarity">
    <text evidence="13">Belongs to the protein kinase superfamily. Ser/Thr protein kinase family. GCN2 subfamily.</text>
</comment>
<keyword evidence="9" id="KW-0460">Magnesium</keyword>
<dbReference type="PROSITE" id="PS00107">
    <property type="entry name" value="PROTEIN_KINASE_ATP"/>
    <property type="match status" value="1"/>
</dbReference>
<keyword evidence="8 16" id="KW-0067">ATP-binding</keyword>
<feature type="binding site" evidence="16">
    <location>
        <position position="114"/>
    </location>
    <ligand>
        <name>ATP</name>
        <dbReference type="ChEBI" id="CHEBI:30616"/>
    </ligand>
</feature>
<protein>
    <recommendedName>
        <fullName evidence="2">non-specific serine/threonine protein kinase</fullName>
        <ecNumber evidence="2">2.7.11.1</ecNumber>
    </recommendedName>
</protein>